<dbReference type="PANTHER" id="PTHR42109:SF2">
    <property type="entry name" value="INTEGRAL MEMBRANE PROTEIN"/>
    <property type="match status" value="1"/>
</dbReference>
<gene>
    <name evidence="3" type="ORF">PSFLO_00760</name>
</gene>
<keyword evidence="1" id="KW-1133">Transmembrane helix</keyword>
<dbReference type="PANTHER" id="PTHR42109">
    <property type="entry name" value="UNPLACED GENOMIC SCAFFOLD UM_SCAF_CONTIG_1.265, WHOLE GENOME SHOTGUN SEQUENCE"/>
    <property type="match status" value="1"/>
</dbReference>
<feature type="transmembrane region" description="Helical" evidence="1">
    <location>
        <begin position="180"/>
        <end position="197"/>
    </location>
</feature>
<evidence type="ECO:0000313" key="3">
    <source>
        <dbReference type="EMBL" id="SPO35289.1"/>
    </source>
</evidence>
<feature type="domain" description="DUF7702" evidence="2">
    <location>
        <begin position="14"/>
        <end position="237"/>
    </location>
</feature>
<feature type="transmembrane region" description="Helical" evidence="1">
    <location>
        <begin position="36"/>
        <end position="59"/>
    </location>
</feature>
<sequence length="262" mass="29068">MSQPVSVTIDEVFVAIYALLFLLAVAAAFKQGFSRAAGFFSLVLFTGVKLAGNAILIYVYHDNYKNTNMVTTGYILRGLGYSFLVSSVISFLSGVYNADQPPKSKKPFLLRLLHLANIAALVLLIMGYSNSDSVFDGTSTDGKLDSKAPIGDAIFAVITVFAFLFTLFLFPRSSSHHRKILVRVVLALPLMLVRVGFGTYKTAHRDFLKSFTVWQNLGFEWVEEVLAVLLLLSVAFVGKDRDEMRGSGKWEERYPLNYAHSP</sequence>
<feature type="transmembrane region" description="Helical" evidence="1">
    <location>
        <begin position="108"/>
        <end position="128"/>
    </location>
</feature>
<proteinExistence type="predicted"/>
<reference evidence="3 4" key="1">
    <citation type="submission" date="2018-03" db="EMBL/GenBank/DDBJ databases">
        <authorList>
            <person name="Guldener U."/>
        </authorList>
    </citation>
    <scope>NUCLEOTIDE SEQUENCE [LARGE SCALE GENOMIC DNA]</scope>
    <source>
        <strain evidence="3 4">DAOM196992</strain>
    </source>
</reference>
<feature type="transmembrane region" description="Helical" evidence="1">
    <location>
        <begin position="148"/>
        <end position="168"/>
    </location>
</feature>
<dbReference type="Proteomes" id="UP000323386">
    <property type="component" value="Unassembled WGS sequence"/>
</dbReference>
<evidence type="ECO:0000259" key="2">
    <source>
        <dbReference type="Pfam" id="PF24800"/>
    </source>
</evidence>
<evidence type="ECO:0000313" key="4">
    <source>
        <dbReference type="Proteomes" id="UP000323386"/>
    </source>
</evidence>
<protein>
    <recommendedName>
        <fullName evidence="2">DUF7702 domain-containing protein</fullName>
    </recommendedName>
</protein>
<feature type="transmembrane region" description="Helical" evidence="1">
    <location>
        <begin position="217"/>
        <end position="237"/>
    </location>
</feature>
<dbReference type="InterPro" id="IPR056119">
    <property type="entry name" value="DUF7702"/>
</dbReference>
<name>A0A5C3EVV1_9BASI</name>
<feature type="transmembrane region" description="Helical" evidence="1">
    <location>
        <begin position="12"/>
        <end position="29"/>
    </location>
</feature>
<dbReference type="Pfam" id="PF24800">
    <property type="entry name" value="DUF7702"/>
    <property type="match status" value="1"/>
</dbReference>
<dbReference type="AlphaFoldDB" id="A0A5C3EVV1"/>
<keyword evidence="4" id="KW-1185">Reference proteome</keyword>
<keyword evidence="1" id="KW-0472">Membrane</keyword>
<dbReference type="EMBL" id="OOIP01000001">
    <property type="protein sequence ID" value="SPO35289.1"/>
    <property type="molecule type" value="Genomic_DNA"/>
</dbReference>
<keyword evidence="1" id="KW-0812">Transmembrane</keyword>
<organism evidence="3 4">
    <name type="scientific">Pseudozyma flocculosa</name>
    <dbReference type="NCBI Taxonomy" id="84751"/>
    <lineage>
        <taxon>Eukaryota</taxon>
        <taxon>Fungi</taxon>
        <taxon>Dikarya</taxon>
        <taxon>Basidiomycota</taxon>
        <taxon>Ustilaginomycotina</taxon>
        <taxon>Ustilaginomycetes</taxon>
        <taxon>Ustilaginales</taxon>
        <taxon>Ustilaginaceae</taxon>
        <taxon>Pseudozyma</taxon>
    </lineage>
</organism>
<dbReference type="OrthoDB" id="2560628at2759"/>
<evidence type="ECO:0000256" key="1">
    <source>
        <dbReference type="SAM" id="Phobius"/>
    </source>
</evidence>
<accession>A0A5C3EVV1</accession>
<feature type="transmembrane region" description="Helical" evidence="1">
    <location>
        <begin position="79"/>
        <end position="96"/>
    </location>
</feature>